<name>A0AAV5U1H4_9BILA</name>
<protein>
    <submittedName>
        <fullName evidence="2">Uncharacterized protein</fullName>
    </submittedName>
</protein>
<evidence type="ECO:0000313" key="3">
    <source>
        <dbReference type="Proteomes" id="UP001432027"/>
    </source>
</evidence>
<dbReference type="Proteomes" id="UP001432027">
    <property type="component" value="Unassembled WGS sequence"/>
</dbReference>
<dbReference type="EMBL" id="BTSX01000005">
    <property type="protein sequence ID" value="GMT00721.1"/>
    <property type="molecule type" value="Genomic_DNA"/>
</dbReference>
<gene>
    <name evidence="2" type="ORF">PENTCL1PPCAC_22895</name>
</gene>
<feature type="region of interest" description="Disordered" evidence="1">
    <location>
        <begin position="55"/>
        <end position="81"/>
    </location>
</feature>
<sequence>MIKVSSTMDSAPSHLHPLISKLFPSHSMRNELIGQRQLEMYTLNDKLAEVVHEMEEGAMEKRERPKKRSHKEEESMESRPAVKTIVALTTVPVGGSVMSLRDEKGHESVLIGYSRHQLVRASRSPFALLPPPTMRDIVNGTPEIVAPFPRRHPPTRMSTIHYEDD</sequence>
<keyword evidence="3" id="KW-1185">Reference proteome</keyword>
<evidence type="ECO:0000256" key="1">
    <source>
        <dbReference type="SAM" id="MobiDB-lite"/>
    </source>
</evidence>
<accession>A0AAV5U1H4</accession>
<comment type="caution">
    <text evidence="2">The sequence shown here is derived from an EMBL/GenBank/DDBJ whole genome shotgun (WGS) entry which is preliminary data.</text>
</comment>
<dbReference type="AlphaFoldDB" id="A0AAV5U1H4"/>
<organism evidence="2 3">
    <name type="scientific">Pristionchus entomophagus</name>
    <dbReference type="NCBI Taxonomy" id="358040"/>
    <lineage>
        <taxon>Eukaryota</taxon>
        <taxon>Metazoa</taxon>
        <taxon>Ecdysozoa</taxon>
        <taxon>Nematoda</taxon>
        <taxon>Chromadorea</taxon>
        <taxon>Rhabditida</taxon>
        <taxon>Rhabditina</taxon>
        <taxon>Diplogasteromorpha</taxon>
        <taxon>Diplogasteroidea</taxon>
        <taxon>Neodiplogasteridae</taxon>
        <taxon>Pristionchus</taxon>
    </lineage>
</organism>
<reference evidence="2" key="1">
    <citation type="submission" date="2023-10" db="EMBL/GenBank/DDBJ databases">
        <title>Genome assembly of Pristionchus species.</title>
        <authorList>
            <person name="Yoshida K."/>
            <person name="Sommer R.J."/>
        </authorList>
    </citation>
    <scope>NUCLEOTIDE SEQUENCE</scope>
    <source>
        <strain evidence="2">RS0144</strain>
    </source>
</reference>
<evidence type="ECO:0000313" key="2">
    <source>
        <dbReference type="EMBL" id="GMT00721.1"/>
    </source>
</evidence>
<proteinExistence type="predicted"/>
<feature type="region of interest" description="Disordered" evidence="1">
    <location>
        <begin position="144"/>
        <end position="165"/>
    </location>
</feature>